<sequence>MMAKKKAIIHIGGHKTGTSAIQAFCVLNADSLRQMDIIYPLELVSHIDRIGGQAHHGLVNLFMDATTFWKHINLRPKGITDADIVSYLKSLPRDKNILFSSENLMWFDLESIKAFKEMLSGFDVHVVLYVRRQDDALQALYQTVVVSIGETQKFNDYTSSVVKEVVKYDKIAENWQSIVDVGKVMVRVYEPDQLYCRDTVSDFFQLLAEILQIQVDISSWKHASGTINRGLPAHITGLIRYHNTLVTRKVVVPAIRLMAKWLYKNSRGSYEILSPSERRRLLESFAISNENLARKFLGREDGVLFYDLAIKQTEAEWNQKYNGNGSLLMLLVRDIISKFRVTKPT</sequence>
<dbReference type="Proteomes" id="UP000017842">
    <property type="component" value="Unassembled WGS sequence"/>
</dbReference>
<name>V5BEA0_9GAMM</name>
<dbReference type="eggNOG" id="COG1874">
    <property type="taxonomic scope" value="Bacteria"/>
</dbReference>
<proteinExistence type="predicted"/>
<accession>V5BEA0</accession>
<comment type="caution">
    <text evidence="1">The sequence shown here is derived from an EMBL/GenBank/DDBJ whole genome shotgun (WGS) entry which is preliminary data.</text>
</comment>
<protein>
    <recommendedName>
        <fullName evidence="3">Sulfotransferase domain-containing protein</fullName>
    </recommendedName>
</protein>
<dbReference type="EMBL" id="AYLO01000090">
    <property type="protein sequence ID" value="ESS71615.1"/>
    <property type="molecule type" value="Genomic_DNA"/>
</dbReference>
<reference evidence="1 2" key="1">
    <citation type="journal article" date="2013" name="Genome Announc.">
        <title>Draft Genome Sequence of the Methanotrophic Gammaproteobacterium Methyloglobulus morosus DSM 22980 Strain KoM1.</title>
        <authorList>
            <person name="Poehlein A."/>
            <person name="Deutzmann J.S."/>
            <person name="Daniel R."/>
            <person name="Simeonova D.D."/>
        </authorList>
    </citation>
    <scope>NUCLEOTIDE SEQUENCE [LARGE SCALE GENOMIC DNA]</scope>
    <source>
        <strain evidence="1 2">KoM1</strain>
    </source>
</reference>
<dbReference type="OrthoDB" id="5801030at2"/>
<dbReference type="AlphaFoldDB" id="V5BEA0"/>
<keyword evidence="2" id="KW-1185">Reference proteome</keyword>
<evidence type="ECO:0000313" key="2">
    <source>
        <dbReference type="Proteomes" id="UP000017842"/>
    </source>
</evidence>
<dbReference type="InterPro" id="IPR027417">
    <property type="entry name" value="P-loop_NTPase"/>
</dbReference>
<dbReference type="SUPFAM" id="SSF52540">
    <property type="entry name" value="P-loop containing nucleoside triphosphate hydrolases"/>
    <property type="match status" value="1"/>
</dbReference>
<evidence type="ECO:0000313" key="1">
    <source>
        <dbReference type="EMBL" id="ESS71615.1"/>
    </source>
</evidence>
<evidence type="ECO:0008006" key="3">
    <source>
        <dbReference type="Google" id="ProtNLM"/>
    </source>
</evidence>
<dbReference type="STRING" id="1116472.MGMO_94c00300"/>
<organism evidence="1 2">
    <name type="scientific">Methyloglobulus morosus KoM1</name>
    <dbReference type="NCBI Taxonomy" id="1116472"/>
    <lineage>
        <taxon>Bacteria</taxon>
        <taxon>Pseudomonadati</taxon>
        <taxon>Pseudomonadota</taxon>
        <taxon>Gammaproteobacteria</taxon>
        <taxon>Methylococcales</taxon>
        <taxon>Methylococcaceae</taxon>
        <taxon>Methyloglobulus</taxon>
    </lineage>
</organism>
<gene>
    <name evidence="1" type="ORF">MGMO_94c00300</name>
</gene>